<comment type="caution">
    <text evidence="1">The sequence shown here is derived from an EMBL/GenBank/DDBJ whole genome shotgun (WGS) entry which is preliminary data.</text>
</comment>
<proteinExistence type="predicted"/>
<evidence type="ECO:0000313" key="1">
    <source>
        <dbReference type="EMBL" id="NJQ05418.1"/>
    </source>
</evidence>
<accession>A0A7X6CZI0</accession>
<dbReference type="AlphaFoldDB" id="A0A7X6CZI0"/>
<protein>
    <submittedName>
        <fullName evidence="1">Uncharacterized protein</fullName>
    </submittedName>
</protein>
<dbReference type="RefSeq" id="WP_167968703.1">
    <property type="nucleotide sequence ID" value="NZ_BHZG01000472.1"/>
</dbReference>
<keyword evidence="2" id="KW-1185">Reference proteome</keyword>
<gene>
    <name evidence="1" type="ORF">HCN56_07470</name>
</gene>
<dbReference type="Proteomes" id="UP000578686">
    <property type="component" value="Unassembled WGS sequence"/>
</dbReference>
<name>A0A7X6CZI0_9ACTN</name>
<dbReference type="EMBL" id="JAAVJD010000036">
    <property type="protein sequence ID" value="NJQ05418.1"/>
    <property type="molecule type" value="Genomic_DNA"/>
</dbReference>
<evidence type="ECO:0000313" key="2">
    <source>
        <dbReference type="Proteomes" id="UP000578686"/>
    </source>
</evidence>
<sequence>MIERAGAAHLVWLGRERPRTPALPDAVGEPDETVPGCRRGRRSLVVNAVNAVNAVDPKSALLFLAFLTAFIRREQGPVWSRTSSLGIPFLLVGPDTGRGGPECSHPRLCPGEPSFPRRRRHVCGGVFLLLDGTALVIGNASG</sequence>
<organism evidence="1 2">
    <name type="scientific">Streptomyces lonarensis</name>
    <dbReference type="NCBI Taxonomy" id="700599"/>
    <lineage>
        <taxon>Bacteria</taxon>
        <taxon>Bacillati</taxon>
        <taxon>Actinomycetota</taxon>
        <taxon>Actinomycetes</taxon>
        <taxon>Kitasatosporales</taxon>
        <taxon>Streptomycetaceae</taxon>
        <taxon>Streptomyces</taxon>
    </lineage>
</organism>
<reference evidence="1 2" key="1">
    <citation type="submission" date="2020-03" db="EMBL/GenBank/DDBJ databases">
        <title>Draft genome of Streptomyces sp. ventii, isolated from the Axial Seamount in the Pacific Ocean, and resequencing of the two type strains Streptomyces lonarensis strain NCL 716 and Streptomyces bohaiensis strain 11A07.</title>
        <authorList>
            <person name="Loughran R.M."/>
            <person name="Pfannmuller K.M."/>
            <person name="Wasson B.J."/>
            <person name="Deadmond M.C."/>
            <person name="Paddock B.E."/>
            <person name="Koyack M.J."/>
            <person name="Gallegos D.A."/>
            <person name="Mitchell E.A."/>
            <person name="Ushijima B."/>
            <person name="Saw J.H."/>
            <person name="Mcphail K.L."/>
            <person name="Videau P."/>
        </authorList>
    </citation>
    <scope>NUCLEOTIDE SEQUENCE [LARGE SCALE GENOMIC DNA]</scope>
    <source>
        <strain evidence="1 2">NCL716</strain>
    </source>
</reference>